<comment type="similarity">
    <text evidence="9">Belongs to the GSP H family.</text>
</comment>
<evidence type="ECO:0000256" key="2">
    <source>
        <dbReference type="ARBA" id="ARBA00021549"/>
    </source>
</evidence>
<keyword evidence="7 11" id="KW-1133">Transmembrane helix</keyword>
<comment type="subcellular location">
    <subcellularLocation>
        <location evidence="1">Cell inner membrane</location>
        <topology evidence="1">Single-pass membrane protein</topology>
    </subcellularLocation>
</comment>
<evidence type="ECO:0000256" key="6">
    <source>
        <dbReference type="ARBA" id="ARBA00022692"/>
    </source>
</evidence>
<evidence type="ECO:0000256" key="4">
    <source>
        <dbReference type="ARBA" id="ARBA00022481"/>
    </source>
</evidence>
<evidence type="ECO:0000256" key="11">
    <source>
        <dbReference type="SAM" id="Phobius"/>
    </source>
</evidence>
<feature type="transmembrane region" description="Helical" evidence="11">
    <location>
        <begin position="12"/>
        <end position="33"/>
    </location>
</feature>
<dbReference type="InterPro" id="IPR045584">
    <property type="entry name" value="Pilin-like"/>
</dbReference>
<dbReference type="EMBL" id="JBHUJD010000001">
    <property type="protein sequence ID" value="MFD2308812.1"/>
    <property type="molecule type" value="Genomic_DNA"/>
</dbReference>
<evidence type="ECO:0000256" key="1">
    <source>
        <dbReference type="ARBA" id="ARBA00004377"/>
    </source>
</evidence>
<evidence type="ECO:0000256" key="9">
    <source>
        <dbReference type="ARBA" id="ARBA00025772"/>
    </source>
</evidence>
<organism evidence="13 14">
    <name type="scientific">Microbulbifer halophilus</name>
    <dbReference type="NCBI Taxonomy" id="453963"/>
    <lineage>
        <taxon>Bacteria</taxon>
        <taxon>Pseudomonadati</taxon>
        <taxon>Pseudomonadota</taxon>
        <taxon>Gammaproteobacteria</taxon>
        <taxon>Cellvibrionales</taxon>
        <taxon>Microbulbiferaceae</taxon>
        <taxon>Microbulbifer</taxon>
    </lineage>
</organism>
<reference evidence="14" key="1">
    <citation type="journal article" date="2019" name="Int. J. Syst. Evol. Microbiol.">
        <title>The Global Catalogue of Microorganisms (GCM) 10K type strain sequencing project: providing services to taxonomists for standard genome sequencing and annotation.</title>
        <authorList>
            <consortium name="The Broad Institute Genomics Platform"/>
            <consortium name="The Broad Institute Genome Sequencing Center for Infectious Disease"/>
            <person name="Wu L."/>
            <person name="Ma J."/>
        </authorList>
    </citation>
    <scope>NUCLEOTIDE SEQUENCE [LARGE SCALE GENOMIC DNA]</scope>
    <source>
        <strain evidence="14">KCTC 12848</strain>
    </source>
</reference>
<dbReference type="Gene3D" id="3.55.40.10">
    <property type="entry name" value="minor pseudopilin epsh domain"/>
    <property type="match status" value="1"/>
</dbReference>
<keyword evidence="4" id="KW-0488">Methylation</keyword>
<comment type="caution">
    <text evidence="13">The sequence shown here is derived from an EMBL/GenBank/DDBJ whole genome shotgun (WGS) entry which is preliminary data.</text>
</comment>
<proteinExistence type="inferred from homology"/>
<keyword evidence="8 11" id="KW-0472">Membrane</keyword>
<keyword evidence="14" id="KW-1185">Reference proteome</keyword>
<protein>
    <recommendedName>
        <fullName evidence="2">Type II secretion system protein H</fullName>
    </recommendedName>
    <alternativeName>
        <fullName evidence="10">General secretion pathway protein H</fullName>
    </alternativeName>
</protein>
<keyword evidence="6 11" id="KW-0812">Transmembrane</keyword>
<gene>
    <name evidence="13" type="ORF">ACFSKX_00100</name>
</gene>
<dbReference type="InterPro" id="IPR012902">
    <property type="entry name" value="N_methyl_site"/>
</dbReference>
<evidence type="ECO:0000313" key="13">
    <source>
        <dbReference type="EMBL" id="MFD2308812.1"/>
    </source>
</evidence>
<name>A0ABW5E672_9GAMM</name>
<dbReference type="Proteomes" id="UP001597425">
    <property type="component" value="Unassembled WGS sequence"/>
</dbReference>
<evidence type="ECO:0000256" key="10">
    <source>
        <dbReference type="ARBA" id="ARBA00030775"/>
    </source>
</evidence>
<dbReference type="SUPFAM" id="SSF54523">
    <property type="entry name" value="Pili subunits"/>
    <property type="match status" value="1"/>
</dbReference>
<keyword evidence="5" id="KW-0997">Cell inner membrane</keyword>
<dbReference type="RefSeq" id="WP_265722466.1">
    <property type="nucleotide sequence ID" value="NZ_JAPIVK010000023.1"/>
</dbReference>
<evidence type="ECO:0000256" key="3">
    <source>
        <dbReference type="ARBA" id="ARBA00022475"/>
    </source>
</evidence>
<sequence>MNTSIRSGGFTLVELMVVVAITAIVASIAVPSFNTMIKNNRLTAAVNDLSGALNYARSEAVRRGRAVQVDALSGDLSNGLRVWFDADGDGNFDDDDSEELRLVRLSSSADFDVEGDVDGSTKTDISLSYSARGSVGGGGNQFKLTLCDDRNGDYGKELSLLATGVLRLTSSVTCS</sequence>
<keyword evidence="3" id="KW-1003">Cell membrane</keyword>
<evidence type="ECO:0000313" key="14">
    <source>
        <dbReference type="Proteomes" id="UP001597425"/>
    </source>
</evidence>
<dbReference type="Pfam" id="PF12019">
    <property type="entry name" value="GspH"/>
    <property type="match status" value="1"/>
</dbReference>
<dbReference type="PROSITE" id="PS00409">
    <property type="entry name" value="PROKAR_NTER_METHYL"/>
    <property type="match status" value="1"/>
</dbReference>
<dbReference type="InterPro" id="IPR022346">
    <property type="entry name" value="T2SS_GspH"/>
</dbReference>
<accession>A0ABW5E672</accession>
<dbReference type="Pfam" id="PF07963">
    <property type="entry name" value="N_methyl"/>
    <property type="match status" value="1"/>
</dbReference>
<evidence type="ECO:0000259" key="12">
    <source>
        <dbReference type="Pfam" id="PF12019"/>
    </source>
</evidence>
<evidence type="ECO:0000256" key="8">
    <source>
        <dbReference type="ARBA" id="ARBA00023136"/>
    </source>
</evidence>
<dbReference type="NCBIfam" id="TIGR02532">
    <property type="entry name" value="IV_pilin_GFxxxE"/>
    <property type="match status" value="1"/>
</dbReference>
<evidence type="ECO:0000256" key="5">
    <source>
        <dbReference type="ARBA" id="ARBA00022519"/>
    </source>
</evidence>
<evidence type="ECO:0000256" key="7">
    <source>
        <dbReference type="ARBA" id="ARBA00022989"/>
    </source>
</evidence>
<feature type="domain" description="General secretion pathway GspH" evidence="12">
    <location>
        <begin position="45"/>
        <end position="163"/>
    </location>
</feature>